<dbReference type="EMBL" id="CP113088">
    <property type="protein sequence ID" value="WAC00829.1"/>
    <property type="molecule type" value="Genomic_DNA"/>
</dbReference>
<evidence type="ECO:0000313" key="1">
    <source>
        <dbReference type="EMBL" id="WAC00829.1"/>
    </source>
</evidence>
<dbReference type="AlphaFoldDB" id="A0A9E8SD38"/>
<evidence type="ECO:0000313" key="2">
    <source>
        <dbReference type="Proteomes" id="UP001164705"/>
    </source>
</evidence>
<accession>A0A9E8SD38</accession>
<name>A0A9E8SD38_9FLAO</name>
<sequence length="91" mass="10269">MGTGSGEPGQYNNFSSSVSPNNYLPTFLELNFPYGQEGQELVVIYDYYSSNSGPQRRGNLYTFVDGMWNAYESTIETSLQFGFDNGIWVPR</sequence>
<protein>
    <submittedName>
        <fullName evidence="1">Uncharacterized protein</fullName>
    </submittedName>
</protein>
<keyword evidence="2" id="KW-1185">Reference proteome</keyword>
<dbReference type="KEGG" id="lnu:N7U66_11155"/>
<dbReference type="Proteomes" id="UP001164705">
    <property type="component" value="Chromosome"/>
</dbReference>
<reference evidence="1" key="1">
    <citation type="submission" date="2022-11" db="EMBL/GenBank/DDBJ databases">
        <title>Lacinutrix neustonica HL-RS19T sp. nov., isolated from the surface microlayer sample of brackish Lake Shihwa.</title>
        <authorList>
            <person name="Choi J.Y."/>
            <person name="Hwang C.Y."/>
        </authorList>
    </citation>
    <scope>NUCLEOTIDE SEQUENCE</scope>
    <source>
        <strain evidence="1">HL-RS19</strain>
    </source>
</reference>
<gene>
    <name evidence="1" type="ORF">N7U66_11155</name>
</gene>
<dbReference type="RefSeq" id="WP_267675377.1">
    <property type="nucleotide sequence ID" value="NZ_CP113088.1"/>
</dbReference>
<proteinExistence type="predicted"/>
<organism evidence="1 2">
    <name type="scientific">Lacinutrix neustonica</name>
    <dbReference type="NCBI Taxonomy" id="2980107"/>
    <lineage>
        <taxon>Bacteria</taxon>
        <taxon>Pseudomonadati</taxon>
        <taxon>Bacteroidota</taxon>
        <taxon>Flavobacteriia</taxon>
        <taxon>Flavobacteriales</taxon>
        <taxon>Flavobacteriaceae</taxon>
        <taxon>Lacinutrix</taxon>
    </lineage>
</organism>